<keyword evidence="11" id="KW-0411">Iron-sulfur</keyword>
<reference evidence="16 17" key="1">
    <citation type="submission" date="2018-06" db="EMBL/GenBank/DDBJ databases">
        <authorList>
            <consortium name="Pathogen Informatics"/>
            <person name="Doyle S."/>
        </authorList>
    </citation>
    <scope>NUCLEOTIDE SEQUENCE [LARGE SCALE GENOMIC DNA]</scope>
    <source>
        <strain evidence="16 17">NCTC11388</strain>
    </source>
</reference>
<dbReference type="FunFam" id="1.10.340.30:FF:000002">
    <property type="entry name" value="Adenine DNA glycosylase"/>
    <property type="match status" value="1"/>
</dbReference>
<gene>
    <name evidence="16" type="primary">mutY</name>
    <name evidence="16" type="ORF">NCTC11388_02144</name>
</gene>
<evidence type="ECO:0000256" key="9">
    <source>
        <dbReference type="ARBA" id="ARBA00022801"/>
    </source>
</evidence>
<keyword evidence="10 14" id="KW-0408">Iron</keyword>
<dbReference type="GO" id="GO:0000701">
    <property type="term" value="F:purine-specific mismatch base pair DNA N-glycosylase activity"/>
    <property type="evidence" value="ECO:0007669"/>
    <property type="project" value="UniProtKB-EC"/>
</dbReference>
<sequence length="349" mass="40371">MSFSKRLIAWYDQHGRDLPWRHTQDPYIIWLSEIILQQTRVEQGMPYFMRFSEQYPTVQDFASADEDHILNLWQGLGYYSRGRNMHKAARMVVSDFAGIFPTAYDEVIKLPGVGEYTAAAISSISANQAKAVLDGNVFRVLSRYFGVEVEINTPAGKKIFTELANEMLDADDPARYNQAIMDFGAMQCKPKSPACGICIFNQECVVLKEDKVHLLPLKKKGKGSRNRYFHYFIIEEDDKIMMSRRGEGDVWQNLYEFPMIETTEPLSGLDILKDERIKEYFSEDISLELKGNVIKHILSHQNIYAQFYKVNNPSALKLKKKSWNYVFLKDLNKLAQHKLIFSFIETNIS</sequence>
<dbReference type="SUPFAM" id="SSF48150">
    <property type="entry name" value="DNA-glycosylase"/>
    <property type="match status" value="1"/>
</dbReference>
<dbReference type="InterPro" id="IPR003265">
    <property type="entry name" value="HhH-GPD_domain"/>
</dbReference>
<dbReference type="CDD" id="cd00056">
    <property type="entry name" value="ENDO3c"/>
    <property type="match status" value="1"/>
</dbReference>
<dbReference type="Pfam" id="PF14815">
    <property type="entry name" value="NUDIX_4"/>
    <property type="match status" value="1"/>
</dbReference>
<keyword evidence="7" id="KW-0479">Metal-binding</keyword>
<keyword evidence="12" id="KW-0234">DNA repair</keyword>
<dbReference type="GO" id="GO:0006284">
    <property type="term" value="P:base-excision repair"/>
    <property type="evidence" value="ECO:0007669"/>
    <property type="project" value="UniProtKB-UniRule"/>
</dbReference>
<dbReference type="InterPro" id="IPR015797">
    <property type="entry name" value="NUDIX_hydrolase-like_dom_sf"/>
</dbReference>
<keyword evidence="8 14" id="KW-0227">DNA damage</keyword>
<dbReference type="Gene3D" id="3.90.79.10">
    <property type="entry name" value="Nucleoside Triphosphate Pyrophosphohydrolase"/>
    <property type="match status" value="1"/>
</dbReference>
<organism evidence="16 17">
    <name type="scientific">Sphingobacterium spiritivorum</name>
    <name type="common">Flavobacterium spiritivorum</name>
    <dbReference type="NCBI Taxonomy" id="258"/>
    <lineage>
        <taxon>Bacteria</taxon>
        <taxon>Pseudomonadati</taxon>
        <taxon>Bacteroidota</taxon>
        <taxon>Sphingobacteriia</taxon>
        <taxon>Sphingobacteriales</taxon>
        <taxon>Sphingobacteriaceae</taxon>
        <taxon>Sphingobacterium</taxon>
    </lineage>
</organism>
<evidence type="ECO:0000256" key="4">
    <source>
        <dbReference type="ARBA" id="ARBA00012045"/>
    </source>
</evidence>
<evidence type="ECO:0000256" key="12">
    <source>
        <dbReference type="ARBA" id="ARBA00023204"/>
    </source>
</evidence>
<comment type="function">
    <text evidence="2">Adenine glycosylase active on G-A mispairs. MutY also corrects error-prone DNA synthesis past GO lesions which are due to the oxidatively damaged form of guanine: 7,8-dihydro-8-oxoguanine (8-oxo-dGTP).</text>
</comment>
<dbReference type="RefSeq" id="WP_115170087.1">
    <property type="nucleotide sequence ID" value="NZ_UGYW01000002.1"/>
</dbReference>
<dbReference type="PANTHER" id="PTHR42944">
    <property type="entry name" value="ADENINE DNA GLYCOSYLASE"/>
    <property type="match status" value="1"/>
</dbReference>
<evidence type="ECO:0000256" key="6">
    <source>
        <dbReference type="ARBA" id="ARBA00022485"/>
    </source>
</evidence>
<comment type="cofactor">
    <cofactor evidence="14">
        <name>[4Fe-4S] cluster</name>
        <dbReference type="ChEBI" id="CHEBI:49883"/>
    </cofactor>
    <text evidence="14">Binds 1 [4Fe-4S] cluster.</text>
</comment>
<dbReference type="InterPro" id="IPR011257">
    <property type="entry name" value="DNA_glycosylase"/>
</dbReference>
<comment type="catalytic activity">
    <reaction evidence="1 14">
        <text>Hydrolyzes free adenine bases from 7,8-dihydro-8-oxoguanine:adenine mismatched double-stranded DNA, leaving an apurinic site.</text>
        <dbReference type="EC" id="3.2.2.31"/>
    </reaction>
</comment>
<dbReference type="AlphaFoldDB" id="A0A380C2N0"/>
<dbReference type="SUPFAM" id="SSF55811">
    <property type="entry name" value="Nudix"/>
    <property type="match status" value="1"/>
</dbReference>
<dbReference type="InterPro" id="IPR023170">
    <property type="entry name" value="HhH_base_excis_C"/>
</dbReference>
<evidence type="ECO:0000256" key="10">
    <source>
        <dbReference type="ARBA" id="ARBA00023004"/>
    </source>
</evidence>
<evidence type="ECO:0000256" key="14">
    <source>
        <dbReference type="RuleBase" id="RU365096"/>
    </source>
</evidence>
<evidence type="ECO:0000256" key="8">
    <source>
        <dbReference type="ARBA" id="ARBA00022763"/>
    </source>
</evidence>
<dbReference type="Proteomes" id="UP000254893">
    <property type="component" value="Unassembled WGS sequence"/>
</dbReference>
<dbReference type="EC" id="3.2.2.31" evidence="4 14"/>
<evidence type="ECO:0000256" key="2">
    <source>
        <dbReference type="ARBA" id="ARBA00002933"/>
    </source>
</evidence>
<dbReference type="GO" id="GO:0032357">
    <property type="term" value="F:oxidized purine DNA binding"/>
    <property type="evidence" value="ECO:0007669"/>
    <property type="project" value="TreeGrafter"/>
</dbReference>
<evidence type="ECO:0000256" key="3">
    <source>
        <dbReference type="ARBA" id="ARBA00008343"/>
    </source>
</evidence>
<dbReference type="InterPro" id="IPR029119">
    <property type="entry name" value="MutY_C"/>
</dbReference>
<dbReference type="GO" id="GO:0046872">
    <property type="term" value="F:metal ion binding"/>
    <property type="evidence" value="ECO:0007669"/>
    <property type="project" value="UniProtKB-UniRule"/>
</dbReference>
<evidence type="ECO:0000256" key="13">
    <source>
        <dbReference type="ARBA" id="ARBA00023295"/>
    </source>
</evidence>
<proteinExistence type="inferred from homology"/>
<dbReference type="SMART" id="SM00478">
    <property type="entry name" value="ENDO3c"/>
    <property type="match status" value="1"/>
</dbReference>
<evidence type="ECO:0000259" key="15">
    <source>
        <dbReference type="SMART" id="SM00478"/>
    </source>
</evidence>
<dbReference type="GO" id="GO:0006298">
    <property type="term" value="P:mismatch repair"/>
    <property type="evidence" value="ECO:0007669"/>
    <property type="project" value="TreeGrafter"/>
</dbReference>
<evidence type="ECO:0000313" key="17">
    <source>
        <dbReference type="Proteomes" id="UP000254893"/>
    </source>
</evidence>
<accession>A0A380C2N0</accession>
<dbReference type="CDD" id="cd03431">
    <property type="entry name" value="NUDIX_DNA_Glycosylase_C-MutY"/>
    <property type="match status" value="1"/>
</dbReference>
<evidence type="ECO:0000256" key="11">
    <source>
        <dbReference type="ARBA" id="ARBA00023014"/>
    </source>
</evidence>
<keyword evidence="9 16" id="KW-0378">Hydrolase</keyword>
<dbReference type="Pfam" id="PF00730">
    <property type="entry name" value="HhH-GPD"/>
    <property type="match status" value="1"/>
</dbReference>
<keyword evidence="6" id="KW-0004">4Fe-4S</keyword>
<dbReference type="GO" id="GO:0034039">
    <property type="term" value="F:8-oxo-7,8-dihydroguanine DNA N-glycosylase activity"/>
    <property type="evidence" value="ECO:0007669"/>
    <property type="project" value="TreeGrafter"/>
</dbReference>
<dbReference type="NCBIfam" id="TIGR01084">
    <property type="entry name" value="mutY"/>
    <property type="match status" value="1"/>
</dbReference>
<evidence type="ECO:0000256" key="5">
    <source>
        <dbReference type="ARBA" id="ARBA00022023"/>
    </source>
</evidence>
<dbReference type="GO" id="GO:0051539">
    <property type="term" value="F:4 iron, 4 sulfur cluster binding"/>
    <property type="evidence" value="ECO:0007669"/>
    <property type="project" value="UniProtKB-UniRule"/>
</dbReference>
<keyword evidence="13 14" id="KW-0326">Glycosidase</keyword>
<evidence type="ECO:0000256" key="1">
    <source>
        <dbReference type="ARBA" id="ARBA00000843"/>
    </source>
</evidence>
<dbReference type="EMBL" id="UGYW01000002">
    <property type="protein sequence ID" value="SUJ11565.1"/>
    <property type="molecule type" value="Genomic_DNA"/>
</dbReference>
<dbReference type="InterPro" id="IPR005760">
    <property type="entry name" value="A/G_AdeGlyc_MutY"/>
</dbReference>
<dbReference type="InterPro" id="IPR004035">
    <property type="entry name" value="Endouclease-III_FeS-bd_BS"/>
</dbReference>
<dbReference type="Pfam" id="PF00633">
    <property type="entry name" value="HHH"/>
    <property type="match status" value="1"/>
</dbReference>
<dbReference type="PANTHER" id="PTHR42944:SF1">
    <property type="entry name" value="ADENINE DNA GLYCOSYLASE"/>
    <property type="match status" value="1"/>
</dbReference>
<dbReference type="InterPro" id="IPR000445">
    <property type="entry name" value="HhH_motif"/>
</dbReference>
<evidence type="ECO:0000313" key="16">
    <source>
        <dbReference type="EMBL" id="SUJ11565.1"/>
    </source>
</evidence>
<evidence type="ECO:0000256" key="7">
    <source>
        <dbReference type="ARBA" id="ARBA00022723"/>
    </source>
</evidence>
<dbReference type="InterPro" id="IPR044298">
    <property type="entry name" value="MIG/MutY"/>
</dbReference>
<dbReference type="PROSITE" id="PS00764">
    <property type="entry name" value="ENDONUCLEASE_III_1"/>
    <property type="match status" value="1"/>
</dbReference>
<name>A0A380C2N0_SPHSI</name>
<comment type="similarity">
    <text evidence="3 14">Belongs to the Nth/MutY family.</text>
</comment>
<dbReference type="Gene3D" id="1.10.340.30">
    <property type="entry name" value="Hypothetical protein, domain 2"/>
    <property type="match status" value="1"/>
</dbReference>
<protein>
    <recommendedName>
        <fullName evidence="5 14">Adenine DNA glycosylase</fullName>
        <ecNumber evidence="4 14">3.2.2.31</ecNumber>
    </recommendedName>
</protein>
<feature type="domain" description="HhH-GPD" evidence="15">
    <location>
        <begin position="35"/>
        <end position="186"/>
    </location>
</feature>
<dbReference type="GO" id="GO:0035485">
    <property type="term" value="F:adenine/guanine mispair binding"/>
    <property type="evidence" value="ECO:0007669"/>
    <property type="project" value="TreeGrafter"/>
</dbReference>
<dbReference type="Gene3D" id="1.10.1670.10">
    <property type="entry name" value="Helix-hairpin-Helix base-excision DNA repair enzymes (C-terminal)"/>
    <property type="match status" value="1"/>
</dbReference>